<dbReference type="Proteomes" id="UP001056120">
    <property type="component" value="Linkage Group LG07"/>
</dbReference>
<gene>
    <name evidence="1" type="ORF">L1987_20353</name>
</gene>
<dbReference type="EMBL" id="CM042024">
    <property type="protein sequence ID" value="KAI3810731.1"/>
    <property type="molecule type" value="Genomic_DNA"/>
</dbReference>
<accession>A0ACB9ITB1</accession>
<evidence type="ECO:0000313" key="2">
    <source>
        <dbReference type="Proteomes" id="UP001056120"/>
    </source>
</evidence>
<sequence>MDQNFASDYDEDSKLQNSASKSQRAPTIKPKANKRKAIVTYNKRGVPIGDEAKQLPTFEGMAARTMVLITYDFWLGVHKETKEDIWQYILMQQTDKTEQEIDRETLWKKARELKIGGFDSDIQVIVEKIDELHNSGCFESCGTHDVLTEALGTEEERGHVRGMGKFIMPNQYFSIPKTIKEYLDIEKKNVDERVKKI</sequence>
<reference evidence="1 2" key="2">
    <citation type="journal article" date="2022" name="Mol. Ecol. Resour.">
        <title>The genomes of chicory, endive, great burdock and yacon provide insights into Asteraceae paleo-polyploidization history and plant inulin production.</title>
        <authorList>
            <person name="Fan W."/>
            <person name="Wang S."/>
            <person name="Wang H."/>
            <person name="Wang A."/>
            <person name="Jiang F."/>
            <person name="Liu H."/>
            <person name="Zhao H."/>
            <person name="Xu D."/>
            <person name="Zhang Y."/>
        </authorList>
    </citation>
    <scope>NUCLEOTIDE SEQUENCE [LARGE SCALE GENOMIC DNA]</scope>
    <source>
        <strain evidence="2">cv. Yunnan</strain>
        <tissue evidence="1">Leaves</tissue>
    </source>
</reference>
<comment type="caution">
    <text evidence="1">The sequence shown here is derived from an EMBL/GenBank/DDBJ whole genome shotgun (WGS) entry which is preliminary data.</text>
</comment>
<keyword evidence="2" id="KW-1185">Reference proteome</keyword>
<name>A0ACB9ITB1_9ASTR</name>
<organism evidence="1 2">
    <name type="scientific">Smallanthus sonchifolius</name>
    <dbReference type="NCBI Taxonomy" id="185202"/>
    <lineage>
        <taxon>Eukaryota</taxon>
        <taxon>Viridiplantae</taxon>
        <taxon>Streptophyta</taxon>
        <taxon>Embryophyta</taxon>
        <taxon>Tracheophyta</taxon>
        <taxon>Spermatophyta</taxon>
        <taxon>Magnoliopsida</taxon>
        <taxon>eudicotyledons</taxon>
        <taxon>Gunneridae</taxon>
        <taxon>Pentapetalae</taxon>
        <taxon>asterids</taxon>
        <taxon>campanulids</taxon>
        <taxon>Asterales</taxon>
        <taxon>Asteraceae</taxon>
        <taxon>Asteroideae</taxon>
        <taxon>Heliantheae alliance</taxon>
        <taxon>Millerieae</taxon>
        <taxon>Smallanthus</taxon>
    </lineage>
</organism>
<reference evidence="2" key="1">
    <citation type="journal article" date="2022" name="Mol. Ecol. Resour.">
        <title>The genomes of chicory, endive, great burdock and yacon provide insights into Asteraceae palaeo-polyploidization history and plant inulin production.</title>
        <authorList>
            <person name="Fan W."/>
            <person name="Wang S."/>
            <person name="Wang H."/>
            <person name="Wang A."/>
            <person name="Jiang F."/>
            <person name="Liu H."/>
            <person name="Zhao H."/>
            <person name="Xu D."/>
            <person name="Zhang Y."/>
        </authorList>
    </citation>
    <scope>NUCLEOTIDE SEQUENCE [LARGE SCALE GENOMIC DNA]</scope>
    <source>
        <strain evidence="2">cv. Yunnan</strain>
    </source>
</reference>
<proteinExistence type="predicted"/>
<protein>
    <submittedName>
        <fullName evidence="1">Uncharacterized protein</fullName>
    </submittedName>
</protein>
<evidence type="ECO:0000313" key="1">
    <source>
        <dbReference type="EMBL" id="KAI3810731.1"/>
    </source>
</evidence>